<dbReference type="AlphaFoldDB" id="A0A6D2GBM2"/>
<gene>
    <name evidence="1" type="ORF">NCTC5773_03906</name>
</gene>
<dbReference type="Proteomes" id="UP000267858">
    <property type="component" value="Chromosome"/>
</dbReference>
<name>A0A6D2GBM2_SALER</name>
<dbReference type="EMBL" id="LR134141">
    <property type="protein sequence ID" value="VEA05806.1"/>
    <property type="molecule type" value="Genomic_DNA"/>
</dbReference>
<evidence type="ECO:0000313" key="1">
    <source>
        <dbReference type="EMBL" id="VEA05806.1"/>
    </source>
</evidence>
<evidence type="ECO:0000313" key="2">
    <source>
        <dbReference type="Proteomes" id="UP000267858"/>
    </source>
</evidence>
<protein>
    <submittedName>
        <fullName evidence="1">Putative sulfatase</fullName>
    </submittedName>
</protein>
<accession>A0A6D2GBM2</accession>
<proteinExistence type="predicted"/>
<organism evidence="1 2">
    <name type="scientific">Salmonella enterica subsp. salamae</name>
    <dbReference type="NCBI Taxonomy" id="59202"/>
    <lineage>
        <taxon>Bacteria</taxon>
        <taxon>Pseudomonadati</taxon>
        <taxon>Pseudomonadota</taxon>
        <taxon>Gammaproteobacteria</taxon>
        <taxon>Enterobacterales</taxon>
        <taxon>Enterobacteriaceae</taxon>
        <taxon>Salmonella</taxon>
    </lineage>
</organism>
<sequence>MKVVMLMFDTLRRNKLPPYNSDAFPLPNFARLEQKNSSL</sequence>
<reference evidence="1 2" key="1">
    <citation type="submission" date="2018-12" db="EMBL/GenBank/DDBJ databases">
        <authorList>
            <consortium name="Pathogen Informatics"/>
        </authorList>
    </citation>
    <scope>NUCLEOTIDE SEQUENCE [LARGE SCALE GENOMIC DNA]</scope>
    <source>
        <strain evidence="1 2">NCTC5773</strain>
    </source>
</reference>